<comment type="similarity">
    <text evidence="1">Belongs to the palC family.</text>
</comment>
<dbReference type="SMART" id="SM01041">
    <property type="entry name" value="BRO1"/>
    <property type="match status" value="1"/>
</dbReference>
<dbReference type="PROSITE" id="PS51180">
    <property type="entry name" value="BRO1"/>
    <property type="match status" value="1"/>
</dbReference>
<proteinExistence type="inferred from homology"/>
<dbReference type="PANTHER" id="PTHR40463:SF1">
    <property type="entry name" value="PH-RESPONSE REGULATOR PROTEIN PALC"/>
    <property type="match status" value="1"/>
</dbReference>
<dbReference type="Gene3D" id="1.25.40.280">
    <property type="entry name" value="alix/aip1 like domains"/>
    <property type="match status" value="1"/>
</dbReference>
<dbReference type="Proteomes" id="UP001187682">
    <property type="component" value="Unassembled WGS sequence"/>
</dbReference>
<feature type="region of interest" description="Disordered" evidence="3">
    <location>
        <begin position="435"/>
        <end position="483"/>
    </location>
</feature>
<name>A0AAE8MQB0_9PEZI</name>
<evidence type="ECO:0000313" key="5">
    <source>
        <dbReference type="EMBL" id="SPN97792.1"/>
    </source>
</evidence>
<dbReference type="EMBL" id="ONZQ02000001">
    <property type="protein sequence ID" value="SPN97792.1"/>
    <property type="molecule type" value="Genomic_DNA"/>
</dbReference>
<comment type="caution">
    <text evidence="5">The sequence shown here is derived from an EMBL/GenBank/DDBJ whole genome shotgun (WGS) entry which is preliminary data.</text>
</comment>
<gene>
    <name evidence="5" type="ORF">DNG_01304</name>
</gene>
<organism evidence="5 6">
    <name type="scientific">Cephalotrichum gorgonifer</name>
    <dbReference type="NCBI Taxonomy" id="2041049"/>
    <lineage>
        <taxon>Eukaryota</taxon>
        <taxon>Fungi</taxon>
        <taxon>Dikarya</taxon>
        <taxon>Ascomycota</taxon>
        <taxon>Pezizomycotina</taxon>
        <taxon>Sordariomycetes</taxon>
        <taxon>Hypocreomycetidae</taxon>
        <taxon>Microascales</taxon>
        <taxon>Microascaceae</taxon>
        <taxon>Cephalotrichum</taxon>
    </lineage>
</organism>
<evidence type="ECO:0000313" key="6">
    <source>
        <dbReference type="Proteomes" id="UP001187682"/>
    </source>
</evidence>
<feature type="compositionally biased region" description="Low complexity" evidence="3">
    <location>
        <begin position="472"/>
        <end position="483"/>
    </location>
</feature>
<evidence type="ECO:0000256" key="1">
    <source>
        <dbReference type="ARBA" id="ARBA00010997"/>
    </source>
</evidence>
<dbReference type="AlphaFoldDB" id="A0AAE8MQB0"/>
<keyword evidence="6" id="KW-1185">Reference proteome</keyword>
<evidence type="ECO:0000259" key="4">
    <source>
        <dbReference type="PROSITE" id="PS51180"/>
    </source>
</evidence>
<reference evidence="5" key="1">
    <citation type="submission" date="2018-03" db="EMBL/GenBank/DDBJ databases">
        <authorList>
            <person name="Guldener U."/>
        </authorList>
    </citation>
    <scope>NUCLEOTIDE SEQUENCE</scope>
</reference>
<dbReference type="GO" id="GO:0005886">
    <property type="term" value="C:plasma membrane"/>
    <property type="evidence" value="ECO:0007669"/>
    <property type="project" value="TreeGrafter"/>
</dbReference>
<feature type="domain" description="BRO1" evidence="4">
    <location>
        <begin position="1"/>
        <end position="263"/>
    </location>
</feature>
<dbReference type="InterPro" id="IPR038499">
    <property type="entry name" value="BRO1_sf"/>
</dbReference>
<feature type="compositionally biased region" description="Basic and acidic residues" evidence="3">
    <location>
        <begin position="435"/>
        <end position="446"/>
    </location>
</feature>
<evidence type="ECO:0000256" key="2">
    <source>
        <dbReference type="ARBA" id="ARBA00022193"/>
    </source>
</evidence>
<dbReference type="PANTHER" id="PTHR40463">
    <property type="entry name" value="PH-RESPONSE REGULATOR PROTEIN PALC"/>
    <property type="match status" value="1"/>
</dbReference>
<dbReference type="InterPro" id="IPR037505">
    <property type="entry name" value="pH-resp_palC"/>
</dbReference>
<evidence type="ECO:0000256" key="3">
    <source>
        <dbReference type="SAM" id="MobiDB-lite"/>
    </source>
</evidence>
<protein>
    <recommendedName>
        <fullName evidence="2">pH-response regulator protein palC</fullName>
    </recommendedName>
</protein>
<sequence>MPFPFTLPTTSAFSFSSTYTSPSHPSLPLTASTYRGVVRDALKKHKRLPPASRAPNVPSLVSSLTAYLPYLLAIDAGLRDDAAIADLRVSPKSTAPPSIEWRPTLSDPGVRTALEAPRAKLDDLDHEIAFVLLTLASCHSLLARAALHPLYDTSAAFSTPEERTTAIQVATRSLLAAAPIYEYAASRADNTASRPPCADVAPPTARGLAALAVAEATLLAVLKDDPYPAAVAQDRNKQDKEWMYKAPEIAKVRAHLFARLCLAAADHAARAAALLRSAAPGKIDAELVRYVEDLRRTSRAKACRFFGIDAELGGQMGTAIAWLNAGLGELGIEARDDGGGRKGFAGLSRLKREWSEKREDRRVEKETAWGADGGRAEEGRVIQMLSEKWNKVNDTVGTQVIPPVGPLLAKMPAGREIHGNIPPFSPPVLDRDALDAIRAPPDRSDDFGDLQSSDDEDRASEKTVVGAFPGDYSRSGSTSTGYY</sequence>
<accession>A0AAE8MQB0</accession>
<dbReference type="GO" id="GO:0071467">
    <property type="term" value="P:cellular response to pH"/>
    <property type="evidence" value="ECO:0007669"/>
    <property type="project" value="InterPro"/>
</dbReference>
<dbReference type="InterPro" id="IPR004328">
    <property type="entry name" value="BRO1_dom"/>
</dbReference>